<accession>A0AAD7GIP8</accession>
<feature type="compositionally biased region" description="Basic and acidic residues" evidence="1">
    <location>
        <begin position="185"/>
        <end position="197"/>
    </location>
</feature>
<evidence type="ECO:0000313" key="2">
    <source>
        <dbReference type="EMBL" id="KAJ7692755.1"/>
    </source>
</evidence>
<feature type="region of interest" description="Disordered" evidence="1">
    <location>
        <begin position="33"/>
        <end position="55"/>
    </location>
</feature>
<feature type="compositionally biased region" description="Basic residues" evidence="1">
    <location>
        <begin position="34"/>
        <end position="49"/>
    </location>
</feature>
<feature type="region of interest" description="Disordered" evidence="1">
    <location>
        <begin position="174"/>
        <end position="234"/>
    </location>
</feature>
<dbReference type="Proteomes" id="UP001221757">
    <property type="component" value="Unassembled WGS sequence"/>
</dbReference>
<sequence length="283" mass="30598">MPDYALARVAAAKIPPSGTATSACARVVSLHFPPHTHRSRPPPPAKKHPPSGTATVARARRRLFKRRGRTGIAASAEDTRVAIHRGQPGGRQVDTRTPPHANAPCPPAAQIVLGETGETHAEERGWKQNAPSVLPSRLRTSDSRDIPPSPLPRAASVAEPQLVQHHDYLRGSVSARSSVPGFRGCSEKEERGTKMRGDPASARYGRHAPHPYTGTPVEQAVQTRATPSQRSSNSRLHCTALLRRKACHRPEGLAIDRAPGPSLPRRIGDKLALHTWHKHAPVT</sequence>
<evidence type="ECO:0000256" key="1">
    <source>
        <dbReference type="SAM" id="MobiDB-lite"/>
    </source>
</evidence>
<reference evidence="2" key="1">
    <citation type="submission" date="2023-03" db="EMBL/GenBank/DDBJ databases">
        <title>Massive genome expansion in bonnet fungi (Mycena s.s.) driven by repeated elements and novel gene families across ecological guilds.</title>
        <authorList>
            <consortium name="Lawrence Berkeley National Laboratory"/>
            <person name="Harder C.B."/>
            <person name="Miyauchi S."/>
            <person name="Viragh M."/>
            <person name="Kuo A."/>
            <person name="Thoen E."/>
            <person name="Andreopoulos B."/>
            <person name="Lu D."/>
            <person name="Skrede I."/>
            <person name="Drula E."/>
            <person name="Henrissat B."/>
            <person name="Morin E."/>
            <person name="Kohler A."/>
            <person name="Barry K."/>
            <person name="LaButti K."/>
            <person name="Morin E."/>
            <person name="Salamov A."/>
            <person name="Lipzen A."/>
            <person name="Mereny Z."/>
            <person name="Hegedus B."/>
            <person name="Baldrian P."/>
            <person name="Stursova M."/>
            <person name="Weitz H."/>
            <person name="Taylor A."/>
            <person name="Grigoriev I.V."/>
            <person name="Nagy L.G."/>
            <person name="Martin F."/>
            <person name="Kauserud H."/>
        </authorList>
    </citation>
    <scope>NUCLEOTIDE SEQUENCE</scope>
    <source>
        <strain evidence="2">CBHHK067</strain>
    </source>
</reference>
<name>A0AAD7GIP8_MYCRO</name>
<evidence type="ECO:0000313" key="3">
    <source>
        <dbReference type="Proteomes" id="UP001221757"/>
    </source>
</evidence>
<feature type="compositionally biased region" description="Polar residues" evidence="1">
    <location>
        <begin position="220"/>
        <end position="234"/>
    </location>
</feature>
<feature type="region of interest" description="Disordered" evidence="1">
    <location>
        <begin position="135"/>
        <end position="154"/>
    </location>
</feature>
<dbReference type="AlphaFoldDB" id="A0AAD7GIP8"/>
<protein>
    <submittedName>
        <fullName evidence="2">Uncharacterized protein</fullName>
    </submittedName>
</protein>
<dbReference type="EMBL" id="JARKIE010000050">
    <property type="protein sequence ID" value="KAJ7692755.1"/>
    <property type="molecule type" value="Genomic_DNA"/>
</dbReference>
<proteinExistence type="predicted"/>
<keyword evidence="3" id="KW-1185">Reference proteome</keyword>
<comment type="caution">
    <text evidence="2">The sequence shown here is derived from an EMBL/GenBank/DDBJ whole genome shotgun (WGS) entry which is preliminary data.</text>
</comment>
<gene>
    <name evidence="2" type="ORF">B0H17DRAFT_1330706</name>
</gene>
<organism evidence="2 3">
    <name type="scientific">Mycena rosella</name>
    <name type="common">Pink bonnet</name>
    <name type="synonym">Agaricus rosellus</name>
    <dbReference type="NCBI Taxonomy" id="1033263"/>
    <lineage>
        <taxon>Eukaryota</taxon>
        <taxon>Fungi</taxon>
        <taxon>Dikarya</taxon>
        <taxon>Basidiomycota</taxon>
        <taxon>Agaricomycotina</taxon>
        <taxon>Agaricomycetes</taxon>
        <taxon>Agaricomycetidae</taxon>
        <taxon>Agaricales</taxon>
        <taxon>Marasmiineae</taxon>
        <taxon>Mycenaceae</taxon>
        <taxon>Mycena</taxon>
    </lineage>
</organism>